<dbReference type="EMBL" id="RJVO01000010">
    <property type="protein sequence ID" value="ROH85965.1"/>
    <property type="molecule type" value="Genomic_DNA"/>
</dbReference>
<feature type="domain" description="HTH lysR-type" evidence="5">
    <location>
        <begin position="1"/>
        <end position="60"/>
    </location>
</feature>
<dbReference type="InterPro" id="IPR005119">
    <property type="entry name" value="LysR_subst-bd"/>
</dbReference>
<dbReference type="FunFam" id="3.40.190.290:FF:000001">
    <property type="entry name" value="Transcriptional regulator, LysR family"/>
    <property type="match status" value="1"/>
</dbReference>
<gene>
    <name evidence="6" type="ORF">ED208_16200</name>
</gene>
<dbReference type="Gene3D" id="1.10.10.10">
    <property type="entry name" value="Winged helix-like DNA-binding domain superfamily/Winged helix DNA-binding domain"/>
    <property type="match status" value="1"/>
</dbReference>
<dbReference type="InterPro" id="IPR058163">
    <property type="entry name" value="LysR-type_TF_proteobact-type"/>
</dbReference>
<reference evidence="6 7" key="1">
    <citation type="submission" date="2018-10" db="EMBL/GenBank/DDBJ databases">
        <authorList>
            <person name="Chen W.-M."/>
        </authorList>
    </citation>
    <scope>NUCLEOTIDE SEQUENCE [LARGE SCALE GENOMIC DNA]</scope>
    <source>
        <strain evidence="6 7">THS-13</strain>
    </source>
</reference>
<evidence type="ECO:0000256" key="4">
    <source>
        <dbReference type="ARBA" id="ARBA00023163"/>
    </source>
</evidence>
<name>A0A3N0UZU7_9GAMM</name>
<dbReference type="Pfam" id="PF03466">
    <property type="entry name" value="LysR_substrate"/>
    <property type="match status" value="1"/>
</dbReference>
<evidence type="ECO:0000259" key="5">
    <source>
        <dbReference type="PROSITE" id="PS50931"/>
    </source>
</evidence>
<evidence type="ECO:0000313" key="6">
    <source>
        <dbReference type="EMBL" id="ROH85965.1"/>
    </source>
</evidence>
<dbReference type="InterPro" id="IPR036390">
    <property type="entry name" value="WH_DNA-bd_sf"/>
</dbReference>
<evidence type="ECO:0000256" key="3">
    <source>
        <dbReference type="ARBA" id="ARBA00023125"/>
    </source>
</evidence>
<dbReference type="AlphaFoldDB" id="A0A3N0UZU7"/>
<dbReference type="PROSITE" id="PS50931">
    <property type="entry name" value="HTH_LYSR"/>
    <property type="match status" value="1"/>
</dbReference>
<dbReference type="InterPro" id="IPR000847">
    <property type="entry name" value="LysR_HTH_N"/>
</dbReference>
<evidence type="ECO:0000256" key="1">
    <source>
        <dbReference type="ARBA" id="ARBA00009437"/>
    </source>
</evidence>
<dbReference type="SUPFAM" id="SSF53850">
    <property type="entry name" value="Periplasmic binding protein-like II"/>
    <property type="match status" value="1"/>
</dbReference>
<evidence type="ECO:0000256" key="2">
    <source>
        <dbReference type="ARBA" id="ARBA00023015"/>
    </source>
</evidence>
<dbReference type="GO" id="GO:0043565">
    <property type="term" value="F:sequence-specific DNA binding"/>
    <property type="evidence" value="ECO:0007669"/>
    <property type="project" value="TreeGrafter"/>
</dbReference>
<dbReference type="FunCoup" id="A0A3N0UZU7">
    <property type="interactions" value="39"/>
</dbReference>
<evidence type="ECO:0000313" key="7">
    <source>
        <dbReference type="Proteomes" id="UP000282106"/>
    </source>
</evidence>
<dbReference type="PANTHER" id="PTHR30537:SF71">
    <property type="entry name" value="TRANSCRIPTIONAL REGULATORY PROTEIN"/>
    <property type="match status" value="1"/>
</dbReference>
<accession>A0A3N0UZU7</accession>
<comment type="similarity">
    <text evidence="1">Belongs to the LysR transcriptional regulatory family.</text>
</comment>
<dbReference type="Proteomes" id="UP000282106">
    <property type="component" value="Unassembled WGS sequence"/>
</dbReference>
<protein>
    <submittedName>
        <fullName evidence="6">LysR family transcriptional regulator</fullName>
    </submittedName>
</protein>
<comment type="caution">
    <text evidence="6">The sequence shown here is derived from an EMBL/GenBank/DDBJ whole genome shotgun (WGS) entry which is preliminary data.</text>
</comment>
<sequence>MDNRTGEIEAFLRSVETGSFAAAAKALRQTPSAVSRSVARLEARLGTRLLQRTTRSLALTPEGEAYRLRAQAILADLDELERSFVADKAEPRGRLRVSASLPFGLHRVLPILPEFMDRYPQVSVDLSLSDALVDLVSERTDVAIRHGPLRDSNLRARKLGSSRWVIAAAPSYLARHGTPLRPDELERHNCLNFNFRRAIEGWSFRVEGQWLQRSVPGRFQGNSGEALRLMAVGGAGIARLAHFLVGEDLRAGRLLPVLSEFTPGDSEDIHALYVGHQRLAARVRAFVDFLAERAAVSE</sequence>
<keyword evidence="7" id="KW-1185">Reference proteome</keyword>
<organism evidence="6 7">
    <name type="scientific">Stagnimonas aquatica</name>
    <dbReference type="NCBI Taxonomy" id="2689987"/>
    <lineage>
        <taxon>Bacteria</taxon>
        <taxon>Pseudomonadati</taxon>
        <taxon>Pseudomonadota</taxon>
        <taxon>Gammaproteobacteria</taxon>
        <taxon>Nevskiales</taxon>
        <taxon>Nevskiaceae</taxon>
        <taxon>Stagnimonas</taxon>
    </lineage>
</organism>
<dbReference type="InterPro" id="IPR036388">
    <property type="entry name" value="WH-like_DNA-bd_sf"/>
</dbReference>
<proteinExistence type="inferred from homology"/>
<dbReference type="Gene3D" id="3.40.190.290">
    <property type="match status" value="1"/>
</dbReference>
<dbReference type="RefSeq" id="WP_123212974.1">
    <property type="nucleotide sequence ID" value="NZ_RJVO01000010.1"/>
</dbReference>
<dbReference type="GO" id="GO:0006351">
    <property type="term" value="P:DNA-templated transcription"/>
    <property type="evidence" value="ECO:0007669"/>
    <property type="project" value="TreeGrafter"/>
</dbReference>
<dbReference type="Pfam" id="PF00126">
    <property type="entry name" value="HTH_1"/>
    <property type="match status" value="1"/>
</dbReference>
<keyword evidence="3" id="KW-0238">DNA-binding</keyword>
<keyword evidence="4" id="KW-0804">Transcription</keyword>
<dbReference type="GO" id="GO:0003700">
    <property type="term" value="F:DNA-binding transcription factor activity"/>
    <property type="evidence" value="ECO:0007669"/>
    <property type="project" value="InterPro"/>
</dbReference>
<keyword evidence="2" id="KW-0805">Transcription regulation</keyword>
<dbReference type="PANTHER" id="PTHR30537">
    <property type="entry name" value="HTH-TYPE TRANSCRIPTIONAL REGULATOR"/>
    <property type="match status" value="1"/>
</dbReference>
<dbReference type="FunFam" id="1.10.10.10:FF:000001">
    <property type="entry name" value="LysR family transcriptional regulator"/>
    <property type="match status" value="1"/>
</dbReference>
<dbReference type="InParanoid" id="A0A3N0UZU7"/>
<dbReference type="SUPFAM" id="SSF46785">
    <property type="entry name" value="Winged helix' DNA-binding domain"/>
    <property type="match status" value="1"/>
</dbReference>